<comment type="caution">
    <text evidence="9">The sequence shown here is derived from an EMBL/GenBank/DDBJ whole genome shotgun (WGS) entry which is preliminary data.</text>
</comment>
<evidence type="ECO:0000256" key="6">
    <source>
        <dbReference type="ARBA" id="ARBA00022833"/>
    </source>
</evidence>
<evidence type="ECO:0000256" key="2">
    <source>
        <dbReference type="ARBA" id="ARBA00006676"/>
    </source>
</evidence>
<sequence>MPRKIASLMLPGAAAAVLAACALPHAAYAAAGANAANAARGNEAITERHFAALVAGSEPKLAELTMFFTMMPKGGDLHHHYSGALYAEQYLEWVDQQHYCVNRASYRIETDQATIAAEQARPAAERACVTGQQVMGDNTLLTQLLQRWSDKDFYNHSGPQSPPDRQFFDTFGYFGPVSSTNARDGLQRLKLRAIQENLSYIETIFELAPFTHNDDFDRGALAHGVTDAALEAYSAQLEHEQGYQQWIASYLDNLKTGSAGIDDARFTMRFQPFVLRFLSPSQVFASMVASFRLAAMSPQIVGVNIVGQESVNVSMRDYAMHMQMFKFLKAKYPTVKLALHAGELALGMVPPEGLTFHIKDAVEVAGASRIGHGMDIAHESNPLAIMKTMHDKGIAVEVNLSSNDFILGIKGAAHPVTLYRKYGVPFVLATDDAGVSRNNLSGEYVLYAARYRPDYAQVKKLSYDSLRYSFLAPADKQRLLKALDGKFAQFEAAIAAAEPRRK</sequence>
<dbReference type="GO" id="GO:0043103">
    <property type="term" value="P:hypoxanthine salvage"/>
    <property type="evidence" value="ECO:0007669"/>
    <property type="project" value="TreeGrafter"/>
</dbReference>
<keyword evidence="10" id="KW-1185">Reference proteome</keyword>
<feature type="domain" description="Adenosine deaminase" evidence="8">
    <location>
        <begin position="285"/>
        <end position="484"/>
    </location>
</feature>
<dbReference type="GO" id="GO:0004000">
    <property type="term" value="F:adenosine deaminase activity"/>
    <property type="evidence" value="ECO:0007669"/>
    <property type="project" value="UniProtKB-ARBA"/>
</dbReference>
<dbReference type="InterPro" id="IPR032466">
    <property type="entry name" value="Metal_Hydrolase"/>
</dbReference>
<dbReference type="EMBL" id="JACEZU010000007">
    <property type="protein sequence ID" value="MBA5688378.1"/>
    <property type="molecule type" value="Genomic_DNA"/>
</dbReference>
<dbReference type="Proteomes" id="UP000573499">
    <property type="component" value="Unassembled WGS sequence"/>
</dbReference>
<gene>
    <name evidence="9" type="ORF">H3H39_15125</name>
</gene>
<organism evidence="9 10">
    <name type="scientific">Rugamonas apoptosis</name>
    <dbReference type="NCBI Taxonomy" id="2758570"/>
    <lineage>
        <taxon>Bacteria</taxon>
        <taxon>Pseudomonadati</taxon>
        <taxon>Pseudomonadota</taxon>
        <taxon>Betaproteobacteria</taxon>
        <taxon>Burkholderiales</taxon>
        <taxon>Oxalobacteraceae</taxon>
        <taxon>Telluria group</taxon>
        <taxon>Rugamonas</taxon>
    </lineage>
</organism>
<feature type="chain" id="PRO_5030811873" description="adenosine deaminase" evidence="7">
    <location>
        <begin position="30"/>
        <end position="502"/>
    </location>
</feature>
<feature type="signal peptide" evidence="7">
    <location>
        <begin position="1"/>
        <end position="29"/>
    </location>
</feature>
<keyword evidence="7" id="KW-0732">Signal</keyword>
<evidence type="ECO:0000256" key="7">
    <source>
        <dbReference type="SAM" id="SignalP"/>
    </source>
</evidence>
<evidence type="ECO:0000313" key="10">
    <source>
        <dbReference type="Proteomes" id="UP000573499"/>
    </source>
</evidence>
<dbReference type="GO" id="GO:0006154">
    <property type="term" value="P:adenosine catabolic process"/>
    <property type="evidence" value="ECO:0007669"/>
    <property type="project" value="TreeGrafter"/>
</dbReference>
<dbReference type="PROSITE" id="PS51257">
    <property type="entry name" value="PROKAR_LIPOPROTEIN"/>
    <property type="match status" value="1"/>
</dbReference>
<comment type="cofactor">
    <cofactor evidence="1">
        <name>Zn(2+)</name>
        <dbReference type="ChEBI" id="CHEBI:29105"/>
    </cofactor>
</comment>
<dbReference type="PANTHER" id="PTHR11409">
    <property type="entry name" value="ADENOSINE DEAMINASE"/>
    <property type="match status" value="1"/>
</dbReference>
<dbReference type="Gene3D" id="3.20.20.140">
    <property type="entry name" value="Metal-dependent hydrolases"/>
    <property type="match status" value="1"/>
</dbReference>
<dbReference type="PANTHER" id="PTHR11409:SF43">
    <property type="entry name" value="ADENOSINE DEAMINASE"/>
    <property type="match status" value="1"/>
</dbReference>
<evidence type="ECO:0000256" key="5">
    <source>
        <dbReference type="ARBA" id="ARBA00022801"/>
    </source>
</evidence>
<dbReference type="SUPFAM" id="SSF51556">
    <property type="entry name" value="Metallo-dependent hydrolases"/>
    <property type="match status" value="1"/>
</dbReference>
<keyword evidence="4" id="KW-0479">Metal-binding</keyword>
<evidence type="ECO:0000256" key="3">
    <source>
        <dbReference type="ARBA" id="ARBA00012784"/>
    </source>
</evidence>
<dbReference type="InterPro" id="IPR001365">
    <property type="entry name" value="A_deaminase_dom"/>
</dbReference>
<protein>
    <recommendedName>
        <fullName evidence="3">adenosine deaminase</fullName>
        <ecNumber evidence="3">3.5.4.4</ecNumber>
    </recommendedName>
</protein>
<dbReference type="Pfam" id="PF00962">
    <property type="entry name" value="A_deaminase"/>
    <property type="match status" value="1"/>
</dbReference>
<dbReference type="InterPro" id="IPR006330">
    <property type="entry name" value="Ado/ade_deaminase"/>
</dbReference>
<comment type="similarity">
    <text evidence="2">Belongs to the metallo-dependent hydrolases superfamily. Adenosine and AMP deaminases family.</text>
</comment>
<dbReference type="AlphaFoldDB" id="A0A7W2FAW2"/>
<dbReference type="GO" id="GO:0046872">
    <property type="term" value="F:metal ion binding"/>
    <property type="evidence" value="ECO:0007669"/>
    <property type="project" value="UniProtKB-KW"/>
</dbReference>
<evidence type="ECO:0000313" key="9">
    <source>
        <dbReference type="EMBL" id="MBA5688378.1"/>
    </source>
</evidence>
<dbReference type="GO" id="GO:0005829">
    <property type="term" value="C:cytosol"/>
    <property type="evidence" value="ECO:0007669"/>
    <property type="project" value="TreeGrafter"/>
</dbReference>
<accession>A0A7W2FAW2</accession>
<evidence type="ECO:0000259" key="8">
    <source>
        <dbReference type="Pfam" id="PF00962"/>
    </source>
</evidence>
<reference evidence="9 10" key="1">
    <citation type="submission" date="2020-07" db="EMBL/GenBank/DDBJ databases">
        <title>Novel species isolated from subtropical streams in China.</title>
        <authorList>
            <person name="Lu H."/>
        </authorList>
    </citation>
    <scope>NUCLEOTIDE SEQUENCE [LARGE SCALE GENOMIC DNA]</scope>
    <source>
        <strain evidence="9 10">LX47W</strain>
    </source>
</reference>
<dbReference type="EC" id="3.5.4.4" evidence="3"/>
<evidence type="ECO:0000256" key="4">
    <source>
        <dbReference type="ARBA" id="ARBA00022723"/>
    </source>
</evidence>
<name>A0A7W2FAW2_9BURK</name>
<evidence type="ECO:0000256" key="1">
    <source>
        <dbReference type="ARBA" id="ARBA00001947"/>
    </source>
</evidence>
<proteinExistence type="inferred from homology"/>
<keyword evidence="5" id="KW-0378">Hydrolase</keyword>
<dbReference type="RefSeq" id="WP_182154223.1">
    <property type="nucleotide sequence ID" value="NZ_JACEZU010000007.1"/>
</dbReference>
<dbReference type="GO" id="GO:0046103">
    <property type="term" value="P:inosine biosynthetic process"/>
    <property type="evidence" value="ECO:0007669"/>
    <property type="project" value="TreeGrafter"/>
</dbReference>
<keyword evidence="6" id="KW-0862">Zinc</keyword>